<evidence type="ECO:0000256" key="6">
    <source>
        <dbReference type="ARBA" id="ARBA00023242"/>
    </source>
</evidence>
<dbReference type="CTD" id="55588"/>
<name>A0A914B6A1_PATMI</name>
<protein>
    <recommendedName>
        <fullName evidence="3">Mediator of RNA polymerase II transcription subunit 29</fullName>
    </recommendedName>
    <alternativeName>
        <fullName evidence="7">Mediator complex subunit 29</fullName>
    </alternativeName>
</protein>
<sequence length="193" mass="20574">MASRGPSPLSQPGSQTQSGTPGGPLGASPAAGSAVASQQPQAAQPSQQSQQSQIDLDPIAKVKSLVPHLKESLSNLMRVSALNFHYSALIDNASPKASDASIQRFDKSLEEFYSICDQVEVNLRLSLDCSNEYVDSIRHTPLPMSTSKSEPTNSGESQTYSQYVSTVKSQISYAKEVHDALLECSSKIGEGKT</sequence>
<dbReference type="OrthoDB" id="6366949at2759"/>
<dbReference type="AlphaFoldDB" id="A0A914B6A1"/>
<feature type="compositionally biased region" description="Polar residues" evidence="8">
    <location>
        <begin position="143"/>
        <end position="159"/>
    </location>
</feature>
<dbReference type="Pfam" id="PF11568">
    <property type="entry name" value="Med29"/>
    <property type="match status" value="1"/>
</dbReference>
<evidence type="ECO:0000256" key="8">
    <source>
        <dbReference type="SAM" id="MobiDB-lite"/>
    </source>
</evidence>
<evidence type="ECO:0000313" key="10">
    <source>
        <dbReference type="Proteomes" id="UP000887568"/>
    </source>
</evidence>
<dbReference type="GeneID" id="119740425"/>
<dbReference type="PANTHER" id="PTHR28314:SF1">
    <property type="entry name" value="MEDIATOR OF RNA POLYMERASE II TRANSCRIPTION SUBUNIT 29"/>
    <property type="match status" value="1"/>
</dbReference>
<keyword evidence="6" id="KW-0539">Nucleus</keyword>
<dbReference type="GO" id="GO:0016592">
    <property type="term" value="C:mediator complex"/>
    <property type="evidence" value="ECO:0007669"/>
    <property type="project" value="InterPro"/>
</dbReference>
<organism evidence="9 10">
    <name type="scientific">Patiria miniata</name>
    <name type="common">Bat star</name>
    <name type="synonym">Asterina miniata</name>
    <dbReference type="NCBI Taxonomy" id="46514"/>
    <lineage>
        <taxon>Eukaryota</taxon>
        <taxon>Metazoa</taxon>
        <taxon>Echinodermata</taxon>
        <taxon>Eleutherozoa</taxon>
        <taxon>Asterozoa</taxon>
        <taxon>Asteroidea</taxon>
        <taxon>Valvatacea</taxon>
        <taxon>Valvatida</taxon>
        <taxon>Asterinidae</taxon>
        <taxon>Patiria</taxon>
    </lineage>
</organism>
<proteinExistence type="inferred from homology"/>
<keyword evidence="4" id="KW-0805">Transcription regulation</keyword>
<dbReference type="InterPro" id="IPR021018">
    <property type="entry name" value="Mediator_Med29_met"/>
</dbReference>
<keyword evidence="5" id="KW-0804">Transcription</keyword>
<feature type="region of interest" description="Disordered" evidence="8">
    <location>
        <begin position="1"/>
        <end position="54"/>
    </location>
</feature>
<keyword evidence="10" id="KW-1185">Reference proteome</keyword>
<accession>A0A914B6A1</accession>
<dbReference type="Proteomes" id="UP000887568">
    <property type="component" value="Unplaced"/>
</dbReference>
<feature type="compositionally biased region" description="Polar residues" evidence="8">
    <location>
        <begin position="8"/>
        <end position="17"/>
    </location>
</feature>
<dbReference type="OMA" id="NHYLPGP"/>
<feature type="region of interest" description="Disordered" evidence="8">
    <location>
        <begin position="139"/>
        <end position="159"/>
    </location>
</feature>
<comment type="subcellular location">
    <subcellularLocation>
        <location evidence="1">Nucleus</location>
    </subcellularLocation>
</comment>
<feature type="compositionally biased region" description="Low complexity" evidence="8">
    <location>
        <begin position="26"/>
        <end position="53"/>
    </location>
</feature>
<evidence type="ECO:0000256" key="2">
    <source>
        <dbReference type="ARBA" id="ARBA00009851"/>
    </source>
</evidence>
<evidence type="ECO:0000256" key="3">
    <source>
        <dbReference type="ARBA" id="ARBA00019684"/>
    </source>
</evidence>
<evidence type="ECO:0000256" key="5">
    <source>
        <dbReference type="ARBA" id="ARBA00023163"/>
    </source>
</evidence>
<evidence type="ECO:0000313" key="9">
    <source>
        <dbReference type="EnsemblMetazoa" id="XP_038071653.1"/>
    </source>
</evidence>
<evidence type="ECO:0000256" key="4">
    <source>
        <dbReference type="ARBA" id="ARBA00023015"/>
    </source>
</evidence>
<evidence type="ECO:0000256" key="7">
    <source>
        <dbReference type="ARBA" id="ARBA00031963"/>
    </source>
</evidence>
<dbReference type="RefSeq" id="XP_038071653.1">
    <property type="nucleotide sequence ID" value="XM_038215725.1"/>
</dbReference>
<comment type="similarity">
    <text evidence="2">Belongs to the Mediator complex subunit 29 family.</text>
</comment>
<dbReference type="PANTHER" id="PTHR28314">
    <property type="entry name" value="MEDIATOR OF RNA POLYMERASE II TRANSCRIPTION SUBUNIT 29"/>
    <property type="match status" value="1"/>
</dbReference>
<evidence type="ECO:0000256" key="1">
    <source>
        <dbReference type="ARBA" id="ARBA00004123"/>
    </source>
</evidence>
<dbReference type="EnsemblMetazoa" id="XM_038215725.1">
    <property type="protein sequence ID" value="XP_038071653.1"/>
    <property type="gene ID" value="LOC119740425"/>
</dbReference>
<dbReference type="GO" id="GO:0006357">
    <property type="term" value="P:regulation of transcription by RNA polymerase II"/>
    <property type="evidence" value="ECO:0007669"/>
    <property type="project" value="TreeGrafter"/>
</dbReference>
<dbReference type="GO" id="GO:0003712">
    <property type="term" value="F:transcription coregulator activity"/>
    <property type="evidence" value="ECO:0007669"/>
    <property type="project" value="TreeGrafter"/>
</dbReference>
<reference evidence="9" key="1">
    <citation type="submission" date="2022-11" db="UniProtKB">
        <authorList>
            <consortium name="EnsemblMetazoa"/>
        </authorList>
    </citation>
    <scope>IDENTIFICATION</scope>
</reference>